<dbReference type="AlphaFoldDB" id="A0A8H7ZJ98"/>
<evidence type="ECO:0000313" key="9">
    <source>
        <dbReference type="EMBL" id="KAG5420303.1"/>
    </source>
</evidence>
<dbReference type="Proteomes" id="UP000669133">
    <property type="component" value="Unassembled WGS sequence"/>
</dbReference>
<feature type="domain" description="AAA+ ATPase" evidence="8">
    <location>
        <begin position="113"/>
        <end position="296"/>
    </location>
</feature>
<dbReference type="InterPro" id="IPR003593">
    <property type="entry name" value="AAA+_ATPase"/>
</dbReference>
<name>A0A8H7ZJ98_9ASCO</name>
<dbReference type="EMBL" id="JAEOAQ010000002">
    <property type="protein sequence ID" value="KAG5420303.1"/>
    <property type="molecule type" value="Genomic_DNA"/>
</dbReference>
<dbReference type="InterPro" id="IPR016527">
    <property type="entry name" value="ORC4"/>
</dbReference>
<evidence type="ECO:0000256" key="6">
    <source>
        <dbReference type="ARBA" id="ARBA00023242"/>
    </source>
</evidence>
<dbReference type="PANTHER" id="PTHR12087:SF0">
    <property type="entry name" value="ORIGIN RECOGNITION COMPLEX SUBUNIT 4"/>
    <property type="match status" value="1"/>
</dbReference>
<evidence type="ECO:0000259" key="8">
    <source>
        <dbReference type="SMART" id="SM00382"/>
    </source>
</evidence>
<proteinExistence type="inferred from homology"/>
<dbReference type="FunFam" id="3.40.50.300:FF:001499">
    <property type="entry name" value="Origin recognition complex subunit 4, putative"/>
    <property type="match status" value="1"/>
</dbReference>
<keyword evidence="4" id="KW-0235">DNA replication</keyword>
<evidence type="ECO:0000313" key="10">
    <source>
        <dbReference type="Proteomes" id="UP000669133"/>
    </source>
</evidence>
<evidence type="ECO:0000256" key="3">
    <source>
        <dbReference type="ARBA" id="ARBA00019083"/>
    </source>
</evidence>
<dbReference type="GeneID" id="93650813"/>
<protein>
    <recommendedName>
        <fullName evidence="3">Origin recognition complex subunit 4</fullName>
    </recommendedName>
</protein>
<dbReference type="Pfam" id="PF13191">
    <property type="entry name" value="AAA_16"/>
    <property type="match status" value="1"/>
</dbReference>
<feature type="region of interest" description="Disordered" evidence="7">
    <location>
        <begin position="1"/>
        <end position="40"/>
    </location>
</feature>
<accession>A0A8H7ZJ98</accession>
<dbReference type="Gene3D" id="3.40.50.300">
    <property type="entry name" value="P-loop containing nucleotide triphosphate hydrolases"/>
    <property type="match status" value="1"/>
</dbReference>
<dbReference type="OrthoDB" id="343623at2759"/>
<comment type="caution">
    <text evidence="9">The sequence shown here is derived from an EMBL/GenBank/DDBJ whole genome shotgun (WGS) entry which is preliminary data.</text>
</comment>
<dbReference type="SMART" id="SM00382">
    <property type="entry name" value="AAA"/>
    <property type="match status" value="1"/>
</dbReference>
<evidence type="ECO:0000256" key="4">
    <source>
        <dbReference type="ARBA" id="ARBA00022705"/>
    </source>
</evidence>
<dbReference type="GO" id="GO:0003688">
    <property type="term" value="F:DNA replication origin binding"/>
    <property type="evidence" value="ECO:0007669"/>
    <property type="project" value="TreeGrafter"/>
</dbReference>
<sequence>METQSSSTIDGRGNQLNYPSTNTDEDVNSSTANVQDHGDPNVYTSLNEQVPPVSDPIEPTTNAGNILESDVTDIKFRLMSQLNGDITHIDDSSIVTSYQIVFNILEKTVAQRERHSLLLVGPRSSGKSTIVKKALDRLRKEFLNEFLVIQLNASIHSDDNAAVREIARQLDLTTKRRFDKEGGGDLASSTYHIESTIERKSIHETFANILNVLNINLENQEESQNKLLPLIFVVDEFEKFTSNSKQTLLYNLLDMSQSSEIPITVIGLTTKINARDNMEKRVNSRFSQRIMSVLPTTKYPDFLKNAISSFLLNDAFVKSMNAPHYGKIWNENARKLLQEDEKGMFHTLCLRNFNTTKNYREINNVLRILLSEISISHPYFDTKMLDHVIQRYTLVGNLQSAVNSLSDSELLLLVAAAKWAEKFNSPTINFNLAFAEYKLLMKESDSLTSASFSLNIMKVNKKHWSKKALRNSWEVLFNCNLLIEPSSTMSGTQSLSTERRTVKTVMVDDNAMVLLEVTLDELNILISDGRLARRLLQL</sequence>
<comment type="subcellular location">
    <subcellularLocation>
        <location evidence="1">Nucleus</location>
    </subcellularLocation>
</comment>
<evidence type="ECO:0000256" key="1">
    <source>
        <dbReference type="ARBA" id="ARBA00004123"/>
    </source>
</evidence>
<dbReference type="InterPro" id="IPR032705">
    <property type="entry name" value="ORC4_C"/>
</dbReference>
<dbReference type="Pfam" id="PF14629">
    <property type="entry name" value="ORC4_C"/>
    <property type="match status" value="1"/>
</dbReference>
<evidence type="ECO:0000256" key="2">
    <source>
        <dbReference type="ARBA" id="ARBA00005334"/>
    </source>
</evidence>
<dbReference type="SUPFAM" id="SSF52540">
    <property type="entry name" value="P-loop containing nucleoside triphosphate hydrolases"/>
    <property type="match status" value="1"/>
</dbReference>
<dbReference type="PANTHER" id="PTHR12087">
    <property type="entry name" value="ORIGIN RECOGNITION COMPLEX SUBUNIT 4"/>
    <property type="match status" value="1"/>
</dbReference>
<reference evidence="9 10" key="1">
    <citation type="submission" date="2020-12" db="EMBL/GenBank/DDBJ databases">
        <title>Effect of drift, selection, and recombination on the evolution of hybrid genomes in Candida yeast pathogens.</title>
        <authorList>
            <person name="Mixao V."/>
            <person name="Ksiezopolska E."/>
            <person name="Saus E."/>
            <person name="Boekhout T."/>
            <person name="Gacser A."/>
            <person name="Gabaldon T."/>
        </authorList>
    </citation>
    <scope>NUCLEOTIDE SEQUENCE [LARGE SCALE GENOMIC DNA]</scope>
    <source>
        <strain evidence="9 10">BP57</strain>
    </source>
</reference>
<evidence type="ECO:0000256" key="7">
    <source>
        <dbReference type="SAM" id="MobiDB-lite"/>
    </source>
</evidence>
<evidence type="ECO:0000256" key="5">
    <source>
        <dbReference type="ARBA" id="ARBA00023125"/>
    </source>
</evidence>
<feature type="compositionally biased region" description="Polar residues" evidence="7">
    <location>
        <begin position="1"/>
        <end position="34"/>
    </location>
</feature>
<dbReference type="GO" id="GO:0005664">
    <property type="term" value="C:nuclear origin of replication recognition complex"/>
    <property type="evidence" value="ECO:0007669"/>
    <property type="project" value="TreeGrafter"/>
</dbReference>
<keyword evidence="10" id="KW-1185">Reference proteome</keyword>
<comment type="similarity">
    <text evidence="2">Belongs to the ORC4 family.</text>
</comment>
<dbReference type="InterPro" id="IPR027417">
    <property type="entry name" value="P-loop_NTPase"/>
</dbReference>
<dbReference type="GO" id="GO:0006270">
    <property type="term" value="P:DNA replication initiation"/>
    <property type="evidence" value="ECO:0007669"/>
    <property type="project" value="TreeGrafter"/>
</dbReference>
<dbReference type="RefSeq" id="XP_067549419.1">
    <property type="nucleotide sequence ID" value="XM_067691011.1"/>
</dbReference>
<organism evidence="9 10">
    <name type="scientific">Candida metapsilosis</name>
    <dbReference type="NCBI Taxonomy" id="273372"/>
    <lineage>
        <taxon>Eukaryota</taxon>
        <taxon>Fungi</taxon>
        <taxon>Dikarya</taxon>
        <taxon>Ascomycota</taxon>
        <taxon>Saccharomycotina</taxon>
        <taxon>Pichiomycetes</taxon>
        <taxon>Debaryomycetaceae</taxon>
        <taxon>Candida/Lodderomyces clade</taxon>
        <taxon>Candida</taxon>
    </lineage>
</organism>
<keyword evidence="5" id="KW-0238">DNA-binding</keyword>
<gene>
    <name evidence="9" type="ORF">I9W82_002184</name>
</gene>
<dbReference type="InterPro" id="IPR041664">
    <property type="entry name" value="AAA_16"/>
</dbReference>
<keyword evidence="6" id="KW-0539">Nucleus</keyword>